<organism evidence="2 3">
    <name type="scientific">Purpureocillium lilacinum</name>
    <name type="common">Paecilomyces lilacinus</name>
    <dbReference type="NCBI Taxonomy" id="33203"/>
    <lineage>
        <taxon>Eukaryota</taxon>
        <taxon>Fungi</taxon>
        <taxon>Dikarya</taxon>
        <taxon>Ascomycota</taxon>
        <taxon>Pezizomycotina</taxon>
        <taxon>Sordariomycetes</taxon>
        <taxon>Hypocreomycetidae</taxon>
        <taxon>Hypocreales</taxon>
        <taxon>Ophiocordycipitaceae</taxon>
        <taxon>Purpureocillium</taxon>
    </lineage>
</organism>
<dbReference type="Pfam" id="PF12770">
    <property type="entry name" value="CHAT"/>
    <property type="match status" value="1"/>
</dbReference>
<evidence type="ECO:0000313" key="2">
    <source>
        <dbReference type="EMBL" id="KAK4068324.1"/>
    </source>
</evidence>
<evidence type="ECO:0000259" key="1">
    <source>
        <dbReference type="Pfam" id="PF12770"/>
    </source>
</evidence>
<dbReference type="Proteomes" id="UP001287286">
    <property type="component" value="Unassembled WGS sequence"/>
</dbReference>
<dbReference type="SUPFAM" id="SSF48452">
    <property type="entry name" value="TPR-like"/>
    <property type="match status" value="4"/>
</dbReference>
<dbReference type="PANTHER" id="PTHR19959:SF119">
    <property type="entry name" value="FUNGAL LIPASE-LIKE DOMAIN-CONTAINING PROTEIN"/>
    <property type="match status" value="1"/>
</dbReference>
<evidence type="ECO:0000313" key="3">
    <source>
        <dbReference type="Proteomes" id="UP001287286"/>
    </source>
</evidence>
<sequence length="1102" mass="121257">MADLNRAVDVAGQAADITPRDHPKRVGHLRSLSYWLGKRSKRTGSMDDLNRAVDIANQAVDAAPQGHPDRAAALNGLGTQLVRRFEMTGSMDDLNRAVDVAGEAVDATPQNHRNRAAWLNNLGVHLKERHDRTGSMDDLIRAVDIANQAVDAAPQGHPDRAAALNGLGTQLVRRFKMTGSMDDLNRAVDVAGEAVDATPQNHRNRAVLLGNLGNWLGMRFEWTGSMDDLNRAVDITGQAVDATTDGHAYRADMLNGFSHWLGSRFERTGSMDDLNLAVDIASQAMDTTFQGQYGRGNVLNTLGLWLGKRFERTGSMDDLNRAISITSRAVDATPQDDPNRAVFLATLGHRLGRRFERTGSMDDLNHAVDIAGQAVDTTPQGHINRAAVLNGLGTWLARRFEWTGSKEDLNRATYVAAQAVDATPEDHPDRAIYLNNFGNRLGRRFELTGSMDDINGAVDLAGRAVDATPQNHPNRAGCFDNLANRLGMRFERTRSLEDLDRQLSSCKKGWHCRMATPPIRIRLARQAAQLLATRLDWEGSHQLLQAAINLLPKISPRWLTSTDKQHMLADFAGLASEAASVALNARKDAYDALQVLELGRGVIANLLMEMRGDVSHLQKQHPDLANEFISCRDDLDSLGDSQSLLPATDEASSWESRAKRRREADMKFDELISIIRALPGFQNFLLPATADELMAAASLGPVVVINLSPYRCDAFLIETEHIQVLELPGLTIEGVQERAQKLRSVPQAAPHYAIPLLEWLWDVVARPVLDALGFHGPIPDDNWPRVWWIPTGVLSQLPLHAAGYHTKGGHDTVLDRVMSSYASSVKALIHGRRFDVQRSVGTFPGDALLVGMRETPELSENRVLSFVTQEVAIVQQLCLSLGLRPIRPTLRKDDVLNHLQSCRFFHFAGHGLSHPGDPSQSCLLLEDWQTKPLTVGDIRDHKLQDTPPFLGFLSACSTGANGVDKLVDEGIHLASAFQLSGFRHVVGTLWEVSDQHCVDVARVLYETMRDEGMTDAAVCRGLHRAVRALRNGDMDAGSTSRGNSPAGSADVYNRTDVVAATSEMAEDGAQTSIRAERDPGRVRRKKRQDMSLFWAPYVHFGV</sequence>
<comment type="caution">
    <text evidence="2">The sequence shown here is derived from an EMBL/GenBank/DDBJ whole genome shotgun (WGS) entry which is preliminary data.</text>
</comment>
<dbReference type="InterPro" id="IPR012344">
    <property type="entry name" value="Matrix_HIV/RSV_N"/>
</dbReference>
<dbReference type="Gene3D" id="1.10.150.90">
    <property type="entry name" value="Immunodeficiency lentiviruses, gag gene matrix protein p17"/>
    <property type="match status" value="2"/>
</dbReference>
<reference evidence="2 3" key="1">
    <citation type="journal article" date="2024" name="Microbiol. Resour. Announc.">
        <title>Genome annotations for the ascomycete fungi Trichoderma harzianum, Trichoderma aggressivum, and Purpureocillium lilacinum.</title>
        <authorList>
            <person name="Beijen E.P.W."/>
            <person name="Ohm R.A."/>
        </authorList>
    </citation>
    <scope>NUCLEOTIDE SEQUENCE [LARGE SCALE GENOMIC DNA]</scope>
    <source>
        <strain evidence="2 3">CBS 150709</strain>
    </source>
</reference>
<proteinExistence type="predicted"/>
<protein>
    <recommendedName>
        <fullName evidence="1">CHAT domain-containing protein</fullName>
    </recommendedName>
</protein>
<accession>A0ABR0BD51</accession>
<dbReference type="Gene3D" id="1.25.40.10">
    <property type="entry name" value="Tetratricopeptide repeat domain"/>
    <property type="match status" value="2"/>
</dbReference>
<feature type="domain" description="CHAT" evidence="1">
    <location>
        <begin position="756"/>
        <end position="1101"/>
    </location>
</feature>
<dbReference type="PANTHER" id="PTHR19959">
    <property type="entry name" value="KINESIN LIGHT CHAIN"/>
    <property type="match status" value="1"/>
</dbReference>
<gene>
    <name evidence="2" type="ORF">Purlil1_13827</name>
</gene>
<dbReference type="EMBL" id="JAWRVI010000318">
    <property type="protein sequence ID" value="KAK4068324.1"/>
    <property type="molecule type" value="Genomic_DNA"/>
</dbReference>
<dbReference type="InterPro" id="IPR011990">
    <property type="entry name" value="TPR-like_helical_dom_sf"/>
</dbReference>
<dbReference type="InterPro" id="IPR024983">
    <property type="entry name" value="CHAT_dom"/>
</dbReference>
<name>A0ABR0BD51_PURLI</name>
<keyword evidence="3" id="KW-1185">Reference proteome</keyword>